<accession>A0A7J5XAB3</accession>
<reference evidence="7 8" key="1">
    <citation type="submission" date="2020-03" db="EMBL/GenBank/DDBJ databases">
        <title>Dissostichus mawsoni Genome sequencing and assembly.</title>
        <authorList>
            <person name="Park H."/>
        </authorList>
    </citation>
    <scope>NUCLEOTIDE SEQUENCE [LARGE SCALE GENOMIC DNA]</scope>
    <source>
        <strain evidence="7">DM0001</strain>
        <tissue evidence="7">Muscle</tissue>
    </source>
</reference>
<proteinExistence type="inferred from homology"/>
<keyword evidence="8" id="KW-1185">Reference proteome</keyword>
<dbReference type="SUPFAM" id="SSF57277">
    <property type="entry name" value="Granulin repeat"/>
    <property type="match status" value="2"/>
</dbReference>
<dbReference type="Gene3D" id="2.10.25.160">
    <property type="entry name" value="Granulin"/>
    <property type="match status" value="3"/>
</dbReference>
<evidence type="ECO:0000256" key="3">
    <source>
        <dbReference type="ARBA" id="ARBA00022525"/>
    </source>
</evidence>
<dbReference type="PROSITE" id="PS51257">
    <property type="entry name" value="PROKAR_LIPOPROTEIN"/>
    <property type="match status" value="1"/>
</dbReference>
<evidence type="ECO:0000259" key="6">
    <source>
        <dbReference type="PROSITE" id="PS00799"/>
    </source>
</evidence>
<dbReference type="PROSITE" id="PS00799">
    <property type="entry name" value="GRANULINS"/>
    <property type="match status" value="2"/>
</dbReference>
<sequence length="307" mass="33786">MMTHSHRMLRTSLWLLVGVFVWGFASCITCPDGNHCSDHATCCMTEHGYSCCPYPNAVCCADLAHCCPSGFGCNLVTQMCEKAPWMRIPMVKKEAAEKPSTPVRPVSPIQELQNNAVPEQTKSSDVYCDSYYQCPNGYTCCRHPTGAWFCCGFYLGRCCLDGYHCCPYGYDCDLTYTQCVRRGLSYPFSPRESLTSIPASPISTSEDKSIIQETPMTALTETKDASPEAGVIRCNDKLYCSAGTTCCKDTKGIWSCCPFPLGICCKDGKHCCEYGLKCSSTSLSCVRGYAHIPSGPREHAKSTKDML</sequence>
<dbReference type="AlphaFoldDB" id="A0A7J5XAB3"/>
<evidence type="ECO:0000256" key="2">
    <source>
        <dbReference type="ARBA" id="ARBA00010093"/>
    </source>
</evidence>
<dbReference type="Proteomes" id="UP000518266">
    <property type="component" value="Unassembled WGS sequence"/>
</dbReference>
<keyword evidence="5" id="KW-0732">Signal</keyword>
<dbReference type="InterPro" id="IPR039036">
    <property type="entry name" value="Granulin_fam"/>
</dbReference>
<dbReference type="EMBL" id="JAAKFY010000026">
    <property type="protein sequence ID" value="KAF3833763.1"/>
    <property type="molecule type" value="Genomic_DNA"/>
</dbReference>
<name>A0A7J5XAB3_DISMA</name>
<organism evidence="7 8">
    <name type="scientific">Dissostichus mawsoni</name>
    <name type="common">Antarctic cod</name>
    <dbReference type="NCBI Taxonomy" id="36200"/>
    <lineage>
        <taxon>Eukaryota</taxon>
        <taxon>Metazoa</taxon>
        <taxon>Chordata</taxon>
        <taxon>Craniata</taxon>
        <taxon>Vertebrata</taxon>
        <taxon>Euteleostomi</taxon>
        <taxon>Actinopterygii</taxon>
        <taxon>Neopterygii</taxon>
        <taxon>Teleostei</taxon>
        <taxon>Neoteleostei</taxon>
        <taxon>Acanthomorphata</taxon>
        <taxon>Eupercaria</taxon>
        <taxon>Perciformes</taxon>
        <taxon>Notothenioidei</taxon>
        <taxon>Nototheniidae</taxon>
        <taxon>Dissostichus</taxon>
    </lineage>
</organism>
<evidence type="ECO:0000256" key="4">
    <source>
        <dbReference type="ARBA" id="ARBA00023157"/>
    </source>
</evidence>
<comment type="caution">
    <text evidence="7">The sequence shown here is derived from an EMBL/GenBank/DDBJ whole genome shotgun (WGS) entry which is preliminary data.</text>
</comment>
<dbReference type="PANTHER" id="PTHR12274">
    <property type="entry name" value="GRANULIN"/>
    <property type="match status" value="1"/>
</dbReference>
<comment type="subcellular location">
    <subcellularLocation>
        <location evidence="1">Secreted</location>
    </subcellularLocation>
</comment>
<evidence type="ECO:0000256" key="5">
    <source>
        <dbReference type="SAM" id="SignalP"/>
    </source>
</evidence>
<dbReference type="GO" id="GO:0005576">
    <property type="term" value="C:extracellular region"/>
    <property type="evidence" value="ECO:0007669"/>
    <property type="project" value="UniProtKB-SubCell"/>
</dbReference>
<gene>
    <name evidence="7" type="ORF">F7725_024967</name>
</gene>
<comment type="similarity">
    <text evidence="2">Belongs to the granulin family.</text>
</comment>
<dbReference type="OrthoDB" id="5949339at2759"/>
<dbReference type="SMART" id="SM00277">
    <property type="entry name" value="GRAN"/>
    <property type="match status" value="3"/>
</dbReference>
<keyword evidence="3" id="KW-0964">Secreted</keyword>
<evidence type="ECO:0000256" key="1">
    <source>
        <dbReference type="ARBA" id="ARBA00004613"/>
    </source>
</evidence>
<keyword evidence="4" id="KW-1015">Disulfide bond</keyword>
<feature type="domain" description="Granulins" evidence="6">
    <location>
        <begin position="60"/>
        <end position="73"/>
    </location>
</feature>
<dbReference type="InterPro" id="IPR037277">
    <property type="entry name" value="Granulin_sf"/>
</dbReference>
<evidence type="ECO:0000313" key="8">
    <source>
        <dbReference type="Proteomes" id="UP000518266"/>
    </source>
</evidence>
<feature type="domain" description="Granulins" evidence="6">
    <location>
        <begin position="159"/>
        <end position="172"/>
    </location>
</feature>
<feature type="signal peptide" evidence="5">
    <location>
        <begin position="1"/>
        <end position="27"/>
    </location>
</feature>
<dbReference type="PANTHER" id="PTHR12274:SF7">
    <property type="entry name" value="GRANULINS"/>
    <property type="match status" value="1"/>
</dbReference>
<evidence type="ECO:0000313" key="7">
    <source>
        <dbReference type="EMBL" id="KAF3833763.1"/>
    </source>
</evidence>
<dbReference type="InterPro" id="IPR000118">
    <property type="entry name" value="Granulin"/>
</dbReference>
<dbReference type="Pfam" id="PF00396">
    <property type="entry name" value="Granulin"/>
    <property type="match status" value="3"/>
</dbReference>
<protein>
    <recommendedName>
        <fullName evidence="6">Granulins domain-containing protein</fullName>
    </recommendedName>
</protein>
<feature type="chain" id="PRO_5029640108" description="Granulins domain-containing protein" evidence="5">
    <location>
        <begin position="28"/>
        <end position="307"/>
    </location>
</feature>